<keyword evidence="3" id="KW-0804">Transcription</keyword>
<evidence type="ECO:0000256" key="4">
    <source>
        <dbReference type="SAM" id="MobiDB-lite"/>
    </source>
</evidence>
<evidence type="ECO:0000313" key="6">
    <source>
        <dbReference type="EMBL" id="UTX43446.1"/>
    </source>
</evidence>
<dbReference type="Proteomes" id="UP001059546">
    <property type="component" value="Chromosome VI"/>
</dbReference>
<dbReference type="EMBL" id="CP075152">
    <property type="protein sequence ID" value="UTX43446.1"/>
    <property type="molecule type" value="Genomic_DNA"/>
</dbReference>
<dbReference type="GO" id="GO:0030015">
    <property type="term" value="C:CCR4-NOT core complex"/>
    <property type="evidence" value="ECO:0007669"/>
    <property type="project" value="InterPro"/>
</dbReference>
<dbReference type="GO" id="GO:0006355">
    <property type="term" value="P:regulation of DNA-templated transcription"/>
    <property type="evidence" value="ECO:0007669"/>
    <property type="project" value="InterPro"/>
</dbReference>
<proteinExistence type="inferred from homology"/>
<dbReference type="InterPro" id="IPR007282">
    <property type="entry name" value="NOT2/3/5_C"/>
</dbReference>
<keyword evidence="2" id="KW-0805">Transcription regulation</keyword>
<evidence type="ECO:0000256" key="3">
    <source>
        <dbReference type="ARBA" id="ARBA00023163"/>
    </source>
</evidence>
<reference evidence="6" key="1">
    <citation type="submission" date="2022-08" db="EMBL/GenBank/DDBJ databases">
        <title>Encephalitozoon hellem ATCC 50604 Complete Genome.</title>
        <authorList>
            <person name="Mascarenhas dos Santos A.C."/>
            <person name="Julian A.T."/>
            <person name="Pombert J.-F."/>
        </authorList>
    </citation>
    <scope>NUCLEOTIDE SEQUENCE</scope>
    <source>
        <strain evidence="6">ATCC 50604</strain>
    </source>
</reference>
<sequence>MKKSQDSKRDEARKDKSMKSPLLKEKLTPEEVWKNAAILLGTKRKESTPKSMQGIKTFDFNDVCAEIEKVNKERISLYGSGHEDGVRRFYEIEASNSLVHIPNFRDLERKYVPRTPVETPSFFPKTALYIFESQDIFKKLDIDTLFFIFYSQLGTVQQYYAATQLKTYSWRFHTKYFTWFQRLDEPKLITADYERGDFLFFDYDVTWSFMKKSDFTFEYKYLECSEW</sequence>
<evidence type="ECO:0000313" key="7">
    <source>
        <dbReference type="Proteomes" id="UP001059546"/>
    </source>
</evidence>
<dbReference type="Gene3D" id="2.30.30.1020">
    <property type="entry name" value="CCR4-NOT complex subunit 2/3/5, C-terminal domain"/>
    <property type="match status" value="1"/>
</dbReference>
<dbReference type="Pfam" id="PF04153">
    <property type="entry name" value="NOT2_3_5_C"/>
    <property type="match status" value="1"/>
</dbReference>
<dbReference type="GO" id="GO:0000289">
    <property type="term" value="P:nuclear-transcribed mRNA poly(A) tail shortening"/>
    <property type="evidence" value="ECO:0007669"/>
    <property type="project" value="UniProtKB-ARBA"/>
</dbReference>
<organism evidence="6 7">
    <name type="scientific">Encephalitozoon hellem</name>
    <name type="common">Microsporidian parasite</name>
    <dbReference type="NCBI Taxonomy" id="27973"/>
    <lineage>
        <taxon>Eukaryota</taxon>
        <taxon>Fungi</taxon>
        <taxon>Fungi incertae sedis</taxon>
        <taxon>Microsporidia</taxon>
        <taxon>Unikaryonidae</taxon>
        <taxon>Encephalitozoon</taxon>
    </lineage>
</organism>
<accession>A0A9Q9F9M2</accession>
<evidence type="ECO:0000259" key="5">
    <source>
        <dbReference type="Pfam" id="PF04153"/>
    </source>
</evidence>
<dbReference type="PANTHER" id="PTHR23326">
    <property type="entry name" value="CCR4 NOT-RELATED"/>
    <property type="match status" value="1"/>
</dbReference>
<evidence type="ECO:0000256" key="2">
    <source>
        <dbReference type="ARBA" id="ARBA00023015"/>
    </source>
</evidence>
<evidence type="ECO:0000256" key="1">
    <source>
        <dbReference type="ARBA" id="ARBA00007682"/>
    </source>
</evidence>
<dbReference type="InterPro" id="IPR040168">
    <property type="entry name" value="Not2/3/5"/>
</dbReference>
<feature type="domain" description="NOT2/NOT3/NOT5 C-terminal" evidence="5">
    <location>
        <begin position="97"/>
        <end position="222"/>
    </location>
</feature>
<dbReference type="InterPro" id="IPR038635">
    <property type="entry name" value="CCR4-NOT_su2/3/5_C_sf"/>
</dbReference>
<feature type="region of interest" description="Disordered" evidence="4">
    <location>
        <begin position="1"/>
        <end position="26"/>
    </location>
</feature>
<name>A0A9Q9F9M2_ENCHE</name>
<comment type="similarity">
    <text evidence="1">Belongs to the CNOT2/3/5 family.</text>
</comment>
<protein>
    <submittedName>
        <fullName evidence="6">Negative regulator of transcription subunit 3</fullName>
    </submittedName>
</protein>
<dbReference type="AlphaFoldDB" id="A0A9Q9F9M2"/>
<gene>
    <name evidence="6" type="ORF">GPU96_06g11980</name>
</gene>